<dbReference type="EMBL" id="FOFB01000014">
    <property type="protein sequence ID" value="SEQ72462.1"/>
    <property type="molecule type" value="Genomic_DNA"/>
</dbReference>
<accession>A0A1H9ID93</accession>
<evidence type="ECO:0000313" key="2">
    <source>
        <dbReference type="EMBL" id="SEQ72462.1"/>
    </source>
</evidence>
<dbReference type="Proteomes" id="UP000199021">
    <property type="component" value="Unassembled WGS sequence"/>
</dbReference>
<gene>
    <name evidence="2" type="ORF">SAMN05444359_114150</name>
</gene>
<dbReference type="AlphaFoldDB" id="A0A1H9ID93"/>
<evidence type="ECO:0000313" key="3">
    <source>
        <dbReference type="Proteomes" id="UP000199021"/>
    </source>
</evidence>
<sequence length="158" mass="19037">MIDQVGRQPERSVRQSCRVLGIRRKTYYERKQGNRPEERDEQLIELLKRTCSRFVAWGFWMTFYYLRNEHGIKDNHKRVYRLWKQAGLHLRLPPKRPRIRREYQELLAPESVNEGWAMDFVSDWVIGPEKQSVRVINIMDECSRRALCVRFPLSATTI</sequence>
<name>A0A1H9ID93_9BACT</name>
<dbReference type="RefSeq" id="WP_090169528.1">
    <property type="nucleotide sequence ID" value="NZ_FOFB01000014.1"/>
</dbReference>
<keyword evidence="3" id="KW-1185">Reference proteome</keyword>
<dbReference type="PANTHER" id="PTHR47515">
    <property type="entry name" value="LOW CALCIUM RESPONSE LOCUS PROTEIN T"/>
    <property type="match status" value="1"/>
</dbReference>
<dbReference type="PANTHER" id="PTHR47515:SF2">
    <property type="entry name" value="INTEGRASE CORE DOMAIN PROTEIN"/>
    <property type="match status" value="1"/>
</dbReference>
<dbReference type="Pfam" id="PF13276">
    <property type="entry name" value="HTH_21"/>
    <property type="match status" value="1"/>
</dbReference>
<organism evidence="2 3">
    <name type="scientific">Neolewinella agarilytica</name>
    <dbReference type="NCBI Taxonomy" id="478744"/>
    <lineage>
        <taxon>Bacteria</taxon>
        <taxon>Pseudomonadati</taxon>
        <taxon>Bacteroidota</taxon>
        <taxon>Saprospiria</taxon>
        <taxon>Saprospirales</taxon>
        <taxon>Lewinellaceae</taxon>
        <taxon>Neolewinella</taxon>
    </lineage>
</organism>
<reference evidence="3" key="1">
    <citation type="submission" date="2016-10" db="EMBL/GenBank/DDBJ databases">
        <authorList>
            <person name="Varghese N."/>
            <person name="Submissions S."/>
        </authorList>
    </citation>
    <scope>NUCLEOTIDE SEQUENCE [LARGE SCALE GENOMIC DNA]</scope>
    <source>
        <strain evidence="3">DSM 24740</strain>
    </source>
</reference>
<protein>
    <submittedName>
        <fullName evidence="2">Putative transposase</fullName>
    </submittedName>
</protein>
<dbReference type="OrthoDB" id="930609at2"/>
<dbReference type="InterPro" id="IPR025948">
    <property type="entry name" value="HTH-like_dom"/>
</dbReference>
<evidence type="ECO:0000259" key="1">
    <source>
        <dbReference type="Pfam" id="PF13276"/>
    </source>
</evidence>
<dbReference type="STRING" id="478744.SAMN05444359_114150"/>
<feature type="domain" description="HTH-like" evidence="1">
    <location>
        <begin position="38"/>
        <end position="95"/>
    </location>
</feature>
<proteinExistence type="predicted"/>
<dbReference type="InParanoid" id="A0A1H9ID93"/>